<dbReference type="InterPro" id="IPR007278">
    <property type="entry name" value="DUF397"/>
</dbReference>
<dbReference type="AlphaFoldDB" id="A0A5M7C8S1"/>
<evidence type="ECO:0000313" key="3">
    <source>
        <dbReference type="Proteomes" id="UP000323946"/>
    </source>
</evidence>
<reference evidence="2 3" key="1">
    <citation type="submission" date="2019-09" db="EMBL/GenBank/DDBJ databases">
        <title>Draft genome sequence of the thermophilic Saccharopolyspora hirsuta VKM Ac-666T.</title>
        <authorList>
            <person name="Lobastova T.G."/>
            <person name="Fokina V."/>
            <person name="Bragin E.Y."/>
            <person name="Shtratnikova V.Y."/>
            <person name="Starodumova I.P."/>
            <person name="Tarlachkov S.V."/>
            <person name="Donova M.V."/>
        </authorList>
    </citation>
    <scope>NUCLEOTIDE SEQUENCE [LARGE SCALE GENOMIC DNA]</scope>
    <source>
        <strain evidence="2 3">VKM Ac-666</strain>
    </source>
</reference>
<evidence type="ECO:0000313" key="2">
    <source>
        <dbReference type="EMBL" id="KAA5836054.1"/>
    </source>
</evidence>
<protein>
    <submittedName>
        <fullName evidence="2">DUF397 domain-containing protein</fullName>
    </submittedName>
</protein>
<name>A0A5M7C8S1_SACHI</name>
<keyword evidence="3" id="KW-1185">Reference proteome</keyword>
<dbReference type="Pfam" id="PF04149">
    <property type="entry name" value="DUF397"/>
    <property type="match status" value="1"/>
</dbReference>
<dbReference type="OrthoDB" id="4564763at2"/>
<dbReference type="Proteomes" id="UP000323946">
    <property type="component" value="Unassembled WGS sequence"/>
</dbReference>
<evidence type="ECO:0000259" key="1">
    <source>
        <dbReference type="Pfam" id="PF04149"/>
    </source>
</evidence>
<organism evidence="2 3">
    <name type="scientific">Saccharopolyspora hirsuta</name>
    <dbReference type="NCBI Taxonomy" id="1837"/>
    <lineage>
        <taxon>Bacteria</taxon>
        <taxon>Bacillati</taxon>
        <taxon>Actinomycetota</taxon>
        <taxon>Actinomycetes</taxon>
        <taxon>Pseudonocardiales</taxon>
        <taxon>Pseudonocardiaceae</taxon>
        <taxon>Saccharopolyspora</taxon>
    </lineage>
</organism>
<feature type="domain" description="DUF397" evidence="1">
    <location>
        <begin position="7"/>
        <end position="59"/>
    </location>
</feature>
<comment type="caution">
    <text evidence="2">The sequence shown here is derived from an EMBL/GenBank/DDBJ whole genome shotgun (WGS) entry which is preliminary data.</text>
</comment>
<sequence length="65" mass="7054">MHQHLKGWRKSSHSTQQSACVEVAINGSSAGIRDSKLGEQSPVLLLSAPSWAAFLTKVKDGHLDR</sequence>
<dbReference type="EMBL" id="VWPH01000003">
    <property type="protein sequence ID" value="KAA5836054.1"/>
    <property type="molecule type" value="Genomic_DNA"/>
</dbReference>
<accession>A0A5M7C8S1</accession>
<gene>
    <name evidence="2" type="ORF">F1721_06840</name>
</gene>
<proteinExistence type="predicted"/>
<dbReference type="RefSeq" id="WP_150065714.1">
    <property type="nucleotide sequence ID" value="NZ_JBEPDJ010000003.1"/>
</dbReference>